<feature type="signal peptide" evidence="1">
    <location>
        <begin position="1"/>
        <end position="22"/>
    </location>
</feature>
<dbReference type="RefSeq" id="WP_218164986.1">
    <property type="nucleotide sequence ID" value="NZ_FPBO01000058.1"/>
</dbReference>
<sequence>MIDTQHGLLKVPLTTLASASLAALLSACGAGDISDGDGEKSAPTKLHGTVMTSDWTKCAVEDGTCSFTGTKQVRYGLDGKYASRTLTGPVACNNATFGDPYPGVDKICEISDPPAPTTTTTTSWVRCAAEYSVCSFSGTRQVRYGLSGKYSYRTATNSIGCNNQNFGDPVPGQNKFCDYAVVTSTTTSPTPTPTPTPPTANALLTDSVLGLNSFWYKPIPASTPLHPQSAAFVSEFLRQKAAYYGNVNLNTASYSSPVYIADATTPTKRVAYWDCTGKGFVDQSLVAQWASVPIPAAAKPSAGTDGEMTVYQPSTNTLWEFWQASNTNGQWRACWGGQLKSASSGNGIWPNPYGTTATGLPFIGGQVTAEELKRGEIRHVIGIALVDLAHYNIFYWPANRSDGYNPNNAPNRIPEGTRFRLDPSINVDALNISAAAKTIAKAGQKYGFVVWDHAGSLSIRAQNVVSYTALGQANPYPALFGGLPEYSVLNGIPWDRLQFLPKDYGKP</sequence>
<accession>A0A1I7M509</accession>
<dbReference type="Proteomes" id="UP000199391">
    <property type="component" value="Unassembled WGS sequence"/>
</dbReference>
<name>A0A1I7M509_9BURK</name>
<dbReference type="AlphaFoldDB" id="A0A1I7M509"/>
<proteinExistence type="predicted"/>
<protein>
    <recommendedName>
        <fullName evidence="4">DUF4124 domain-containing protein</fullName>
    </recommendedName>
</protein>
<dbReference type="STRING" id="1035707.SAMN05216552_10586"/>
<dbReference type="EMBL" id="FPBO01000058">
    <property type="protein sequence ID" value="SFV17006.1"/>
    <property type="molecule type" value="Genomic_DNA"/>
</dbReference>
<organism evidence="2 3">
    <name type="scientific">Pseudoduganella namucuonensis</name>
    <dbReference type="NCBI Taxonomy" id="1035707"/>
    <lineage>
        <taxon>Bacteria</taxon>
        <taxon>Pseudomonadati</taxon>
        <taxon>Pseudomonadota</taxon>
        <taxon>Betaproteobacteria</taxon>
        <taxon>Burkholderiales</taxon>
        <taxon>Oxalobacteraceae</taxon>
        <taxon>Telluria group</taxon>
        <taxon>Pseudoduganella</taxon>
    </lineage>
</organism>
<gene>
    <name evidence="2" type="ORF">SAMN05216552_10586</name>
</gene>
<evidence type="ECO:0000313" key="2">
    <source>
        <dbReference type="EMBL" id="SFV17006.1"/>
    </source>
</evidence>
<keyword evidence="3" id="KW-1185">Reference proteome</keyword>
<evidence type="ECO:0000256" key="1">
    <source>
        <dbReference type="SAM" id="SignalP"/>
    </source>
</evidence>
<feature type="chain" id="PRO_5011602080" description="DUF4124 domain-containing protein" evidence="1">
    <location>
        <begin position="23"/>
        <end position="507"/>
    </location>
</feature>
<keyword evidence="1" id="KW-0732">Signal</keyword>
<reference evidence="3" key="1">
    <citation type="submission" date="2016-10" db="EMBL/GenBank/DDBJ databases">
        <authorList>
            <person name="Varghese N."/>
            <person name="Submissions S."/>
        </authorList>
    </citation>
    <scope>NUCLEOTIDE SEQUENCE [LARGE SCALE GENOMIC DNA]</scope>
    <source>
        <strain evidence="3">CGMCC 1.11014</strain>
    </source>
</reference>
<evidence type="ECO:0008006" key="4">
    <source>
        <dbReference type="Google" id="ProtNLM"/>
    </source>
</evidence>
<evidence type="ECO:0000313" key="3">
    <source>
        <dbReference type="Proteomes" id="UP000199391"/>
    </source>
</evidence>